<feature type="transmembrane region" description="Helical" evidence="6">
    <location>
        <begin position="744"/>
        <end position="764"/>
    </location>
</feature>
<dbReference type="InterPro" id="IPR025857">
    <property type="entry name" value="MacB_PCD"/>
</dbReference>
<dbReference type="InterPro" id="IPR047699">
    <property type="entry name" value="Permease_put_prefix"/>
</dbReference>
<dbReference type="Proteomes" id="UP001595805">
    <property type="component" value="Unassembled WGS sequence"/>
</dbReference>
<dbReference type="InterPro" id="IPR003838">
    <property type="entry name" value="ABC3_permease_C"/>
</dbReference>
<evidence type="ECO:0000256" key="4">
    <source>
        <dbReference type="ARBA" id="ARBA00022989"/>
    </source>
</evidence>
<keyword evidence="2" id="KW-1003">Cell membrane</keyword>
<gene>
    <name evidence="9" type="ORF">ACFOSV_16180</name>
</gene>
<evidence type="ECO:0000256" key="6">
    <source>
        <dbReference type="SAM" id="Phobius"/>
    </source>
</evidence>
<sequence>MDTKFKHFPPKWADRFLEFYCAPTKLEQIQGDAYEIFYLNLEDRGLAYARFRFWIHVLSFFRWSNIKRIKTNEYPSNPGAMIKSYLKIGWRNILKQKLTTFISVFGLSLAVACSLVAYLFIEQIWFKGMLQPNKDEIYQLTYTVEEEDGKVTYGTVAEPIAELLSQEFSQIKSHTRVRQGFPVLIHKTDSYYQRVIYVDPGFMEMFSFRMEHGYAGALQEPNQVILTYELAEKLFGDVSPIGQELSLVIEGKEVQYKVGGVLQKLNDMGMFNFDLLVNFESTGSSRDELPLQEAWNAELWTFVHLEKGVDPSQLKAGLHSLKENQNQINPDKPYLSLDLLPYTDLVYQIGKIERGVRDFLGLGPQILLGAISLFILILAVFNYINISILMASRRLKEIGVRKVIGGKRGQLIAQFLSENLLVCLLAVVLGCCLAFFILLPGFNQIANKSLSLDLLHNPYIWTFLIGLVVFITLVSGLYPALFISSFEPISILKGNQKIGSKSMLTSFLLTFQFVLAIIGIVAGVAFVQTNHINGNRDWGYDKTDKIIVNVPNREEYFTLKDKLLSMASVEEISGSHGYVGSFPAEREVVFQDQKYTVDYLEAEANYSSVLDMKLKLGRLPDPEKISDRTEAILVNNEFMEDLGLTWPVDASFSIDSSEYRIIGIVEDFHSVYFQRPIVPTIIRASEDSTFNYLTLKMSPGTAVSAMDLVKKNWRESFPREIFEGLLQADVFDLEQKDTKGVQKILLFAAVLAVLLSAMGLYGLVSLNMSSRLKDFSLRKVFGASQEQLSFGLMRRYLIMWMIASLLGGGLSYFVINLFLNSFFAFHSGVGILSIGISLLFLLVVIFLTVGSQIWKVLNTNPAKVLKTE</sequence>
<dbReference type="PANTHER" id="PTHR30572">
    <property type="entry name" value="MEMBRANE COMPONENT OF TRANSPORTER-RELATED"/>
    <property type="match status" value="1"/>
</dbReference>
<dbReference type="EMBL" id="JBHRZS010000007">
    <property type="protein sequence ID" value="MFC3881734.1"/>
    <property type="molecule type" value="Genomic_DNA"/>
</dbReference>
<keyword evidence="5 6" id="KW-0472">Membrane</keyword>
<evidence type="ECO:0000256" key="5">
    <source>
        <dbReference type="ARBA" id="ARBA00023136"/>
    </source>
</evidence>
<evidence type="ECO:0000313" key="10">
    <source>
        <dbReference type="Proteomes" id="UP001595805"/>
    </source>
</evidence>
<dbReference type="PANTHER" id="PTHR30572:SF18">
    <property type="entry name" value="ABC-TYPE MACROLIDE FAMILY EXPORT SYSTEM PERMEASE COMPONENT 2"/>
    <property type="match status" value="1"/>
</dbReference>
<organism evidence="9 10">
    <name type="scientific">Algoriphagus namhaensis</name>
    <dbReference type="NCBI Taxonomy" id="915353"/>
    <lineage>
        <taxon>Bacteria</taxon>
        <taxon>Pseudomonadati</taxon>
        <taxon>Bacteroidota</taxon>
        <taxon>Cytophagia</taxon>
        <taxon>Cytophagales</taxon>
        <taxon>Cyclobacteriaceae</taxon>
        <taxon>Algoriphagus</taxon>
    </lineage>
</organism>
<dbReference type="NCBIfam" id="NF038404">
    <property type="entry name" value="perm_prefix_2"/>
    <property type="match status" value="1"/>
</dbReference>
<feature type="transmembrane region" description="Helical" evidence="6">
    <location>
        <begin position="411"/>
        <end position="439"/>
    </location>
</feature>
<evidence type="ECO:0000256" key="3">
    <source>
        <dbReference type="ARBA" id="ARBA00022692"/>
    </source>
</evidence>
<feature type="transmembrane region" description="Helical" evidence="6">
    <location>
        <begin position="825"/>
        <end position="849"/>
    </location>
</feature>
<feature type="domain" description="MacB-like periplasmic core" evidence="8">
    <location>
        <begin position="514"/>
        <end position="705"/>
    </location>
</feature>
<comment type="caution">
    <text evidence="9">The sequence shown here is derived from an EMBL/GenBank/DDBJ whole genome shotgun (WGS) entry which is preliminary data.</text>
</comment>
<feature type="domain" description="MacB-like periplasmic core" evidence="8">
    <location>
        <begin position="100"/>
        <end position="318"/>
    </location>
</feature>
<name>A0ABV8AVP8_9BACT</name>
<feature type="transmembrane region" description="Helical" evidence="6">
    <location>
        <begin position="459"/>
        <end position="483"/>
    </location>
</feature>
<keyword evidence="10" id="KW-1185">Reference proteome</keyword>
<keyword evidence="4 6" id="KW-1133">Transmembrane helix</keyword>
<dbReference type="Pfam" id="PF12704">
    <property type="entry name" value="MacB_PCD"/>
    <property type="match status" value="2"/>
</dbReference>
<protein>
    <submittedName>
        <fullName evidence="9">FtsX-like permease family protein</fullName>
    </submittedName>
</protein>
<accession>A0ABV8AVP8</accession>
<evidence type="ECO:0000256" key="1">
    <source>
        <dbReference type="ARBA" id="ARBA00004651"/>
    </source>
</evidence>
<feature type="transmembrane region" description="Helical" evidence="6">
    <location>
        <begin position="504"/>
        <end position="527"/>
    </location>
</feature>
<feature type="transmembrane region" description="Helical" evidence="6">
    <location>
        <begin position="366"/>
        <end position="390"/>
    </location>
</feature>
<reference evidence="10" key="1">
    <citation type="journal article" date="2019" name="Int. J. Syst. Evol. Microbiol.">
        <title>The Global Catalogue of Microorganisms (GCM) 10K type strain sequencing project: providing services to taxonomists for standard genome sequencing and annotation.</title>
        <authorList>
            <consortium name="The Broad Institute Genomics Platform"/>
            <consortium name="The Broad Institute Genome Sequencing Center for Infectious Disease"/>
            <person name="Wu L."/>
            <person name="Ma J."/>
        </authorList>
    </citation>
    <scope>NUCLEOTIDE SEQUENCE [LARGE SCALE GENOMIC DNA]</scope>
    <source>
        <strain evidence="10">CCUG 60523</strain>
    </source>
</reference>
<evidence type="ECO:0000256" key="2">
    <source>
        <dbReference type="ARBA" id="ARBA00022475"/>
    </source>
</evidence>
<feature type="domain" description="ABC3 transporter permease C-terminal" evidence="7">
    <location>
        <begin position="370"/>
        <end position="488"/>
    </location>
</feature>
<evidence type="ECO:0000259" key="7">
    <source>
        <dbReference type="Pfam" id="PF02687"/>
    </source>
</evidence>
<dbReference type="Pfam" id="PF02687">
    <property type="entry name" value="FtsX"/>
    <property type="match status" value="2"/>
</dbReference>
<feature type="transmembrane region" description="Helical" evidence="6">
    <location>
        <begin position="797"/>
        <end position="819"/>
    </location>
</feature>
<comment type="subcellular location">
    <subcellularLocation>
        <location evidence="1">Cell membrane</location>
        <topology evidence="1">Multi-pass membrane protein</topology>
    </subcellularLocation>
</comment>
<feature type="domain" description="ABC3 transporter permease C-terminal" evidence="7">
    <location>
        <begin position="747"/>
        <end position="861"/>
    </location>
</feature>
<proteinExistence type="predicted"/>
<feature type="transmembrane region" description="Helical" evidence="6">
    <location>
        <begin position="98"/>
        <end position="121"/>
    </location>
</feature>
<dbReference type="InterPro" id="IPR050250">
    <property type="entry name" value="Macrolide_Exporter_MacB"/>
</dbReference>
<evidence type="ECO:0000313" key="9">
    <source>
        <dbReference type="EMBL" id="MFC3881734.1"/>
    </source>
</evidence>
<dbReference type="RefSeq" id="WP_377907083.1">
    <property type="nucleotide sequence ID" value="NZ_JBHRZS010000007.1"/>
</dbReference>
<evidence type="ECO:0000259" key="8">
    <source>
        <dbReference type="Pfam" id="PF12704"/>
    </source>
</evidence>
<keyword evidence="3 6" id="KW-0812">Transmembrane</keyword>